<dbReference type="CDD" id="cd17341">
    <property type="entry name" value="MFS_NRT2_like"/>
    <property type="match status" value="1"/>
</dbReference>
<dbReference type="RefSeq" id="WP_264243822.1">
    <property type="nucleotide sequence ID" value="NZ_CP107567.1"/>
</dbReference>
<feature type="transmembrane region" description="Helical" evidence="6">
    <location>
        <begin position="119"/>
        <end position="137"/>
    </location>
</feature>
<evidence type="ECO:0000313" key="8">
    <source>
        <dbReference type="Proteomes" id="UP001163878"/>
    </source>
</evidence>
<dbReference type="InterPro" id="IPR044772">
    <property type="entry name" value="NO3_transporter"/>
</dbReference>
<proteinExistence type="inferred from homology"/>
<dbReference type="InterPro" id="IPR036259">
    <property type="entry name" value="MFS_trans_sf"/>
</dbReference>
<feature type="transmembrane region" description="Helical" evidence="6">
    <location>
        <begin position="188"/>
        <end position="208"/>
    </location>
</feature>
<gene>
    <name evidence="7" type="ORF">OGH68_13485</name>
</gene>
<dbReference type="Proteomes" id="UP001163878">
    <property type="component" value="Chromosome"/>
</dbReference>
<dbReference type="PANTHER" id="PTHR23515">
    <property type="entry name" value="HIGH-AFFINITY NITRATE TRANSPORTER 2.3"/>
    <property type="match status" value="1"/>
</dbReference>
<feature type="transmembrane region" description="Helical" evidence="6">
    <location>
        <begin position="229"/>
        <end position="254"/>
    </location>
</feature>
<evidence type="ECO:0000256" key="2">
    <source>
        <dbReference type="ARBA" id="ARBA00008432"/>
    </source>
</evidence>
<dbReference type="Gene3D" id="1.20.1250.20">
    <property type="entry name" value="MFS general substrate transporter like domains"/>
    <property type="match status" value="1"/>
</dbReference>
<feature type="transmembrane region" description="Helical" evidence="6">
    <location>
        <begin position="322"/>
        <end position="342"/>
    </location>
</feature>
<feature type="transmembrane region" description="Helical" evidence="6">
    <location>
        <begin position="29"/>
        <end position="53"/>
    </location>
</feature>
<sequence>MAGRWIEQWDPEDETFWRTEGERVARRNLAFSVLSEHIGFSIWSLWSVMVLFMGPEYGIDPAGKFFLIGTATLVGAVIRVPYTFAVAKFGGRNWTVFSALLLLVPTGAAYLVMEPGTSYTTFLAVAALTGVGGGNFASSMTNINAFYPLRKKGWALGLNAGGGNIGVPVIQLVSLLIIGTAGAAHPRLVLGIYLPLIVLAALCAALWMDNLAPVRNDTGAAVDAAKEGHTWIMAFLYVGTFGSFIGYSFAFGLVLQTQFGRTPLQAASLTFIGPLLGSLIRPLGGLLADRFGGARITLGNFVAMAVATGVVVAASVQESLPVFLVGFIALFVLSGLGNGSTYKMIPGIFQNKALAKGMTGETAAAYGRRLSGASMGLIGAVGAVGGLAINLAFRQSFQTAGTGTAAFVSFLVFYAVCSAVTWAVYLRRPVVVPVRTSDAQAEPDRVHARV</sequence>
<dbReference type="SUPFAM" id="SSF103473">
    <property type="entry name" value="MFS general substrate transporter"/>
    <property type="match status" value="1"/>
</dbReference>
<protein>
    <submittedName>
        <fullName evidence="7">NarK/NasA family nitrate transporter</fullName>
    </submittedName>
</protein>
<dbReference type="EMBL" id="CP107567">
    <property type="protein sequence ID" value="UYQ62395.1"/>
    <property type="molecule type" value="Genomic_DNA"/>
</dbReference>
<keyword evidence="3 6" id="KW-0812">Transmembrane</keyword>
<keyword evidence="8" id="KW-1185">Reference proteome</keyword>
<evidence type="ECO:0000256" key="3">
    <source>
        <dbReference type="ARBA" id="ARBA00022692"/>
    </source>
</evidence>
<feature type="transmembrane region" description="Helical" evidence="6">
    <location>
        <begin position="266"/>
        <end position="284"/>
    </location>
</feature>
<keyword evidence="4 6" id="KW-1133">Transmembrane helix</keyword>
<feature type="transmembrane region" description="Helical" evidence="6">
    <location>
        <begin position="296"/>
        <end position="316"/>
    </location>
</feature>
<dbReference type="Pfam" id="PF07690">
    <property type="entry name" value="MFS_1"/>
    <property type="match status" value="1"/>
</dbReference>
<name>A0ABY6I9F9_STRPE</name>
<evidence type="ECO:0000256" key="1">
    <source>
        <dbReference type="ARBA" id="ARBA00004141"/>
    </source>
</evidence>
<feature type="transmembrane region" description="Helical" evidence="6">
    <location>
        <begin position="375"/>
        <end position="393"/>
    </location>
</feature>
<feature type="transmembrane region" description="Helical" evidence="6">
    <location>
        <begin position="405"/>
        <end position="426"/>
    </location>
</feature>
<accession>A0ABY6I9F9</accession>
<comment type="similarity">
    <text evidence="2">Belongs to the major facilitator superfamily. Nitrate/nitrite porter (TC 2.A.1.8) family.</text>
</comment>
<keyword evidence="5 6" id="KW-0472">Membrane</keyword>
<feature type="transmembrane region" description="Helical" evidence="6">
    <location>
        <begin position="94"/>
        <end position="113"/>
    </location>
</feature>
<reference evidence="7" key="1">
    <citation type="submission" date="2022-10" db="EMBL/GenBank/DDBJ databases">
        <title>Cytochrome P450 Catalyzes Benzene Ring Formation in the Biosynthesis of Trialkyl-Substituted Aromatic Polyketides.</title>
        <authorList>
            <person name="Zhao E."/>
            <person name="Ge H."/>
        </authorList>
    </citation>
    <scope>NUCLEOTIDE SEQUENCE</scope>
    <source>
        <strain evidence="7">NA0869</strain>
    </source>
</reference>
<feature type="transmembrane region" description="Helical" evidence="6">
    <location>
        <begin position="65"/>
        <end position="82"/>
    </location>
</feature>
<evidence type="ECO:0000256" key="6">
    <source>
        <dbReference type="SAM" id="Phobius"/>
    </source>
</evidence>
<dbReference type="InterPro" id="IPR011701">
    <property type="entry name" value="MFS"/>
</dbReference>
<comment type="subcellular location">
    <subcellularLocation>
        <location evidence="1">Membrane</location>
        <topology evidence="1">Multi-pass membrane protein</topology>
    </subcellularLocation>
</comment>
<feature type="transmembrane region" description="Helical" evidence="6">
    <location>
        <begin position="158"/>
        <end position="182"/>
    </location>
</feature>
<evidence type="ECO:0000313" key="7">
    <source>
        <dbReference type="EMBL" id="UYQ62395.1"/>
    </source>
</evidence>
<evidence type="ECO:0000256" key="4">
    <source>
        <dbReference type="ARBA" id="ARBA00022989"/>
    </source>
</evidence>
<organism evidence="7 8">
    <name type="scientific">Streptomyces peucetius</name>
    <dbReference type="NCBI Taxonomy" id="1950"/>
    <lineage>
        <taxon>Bacteria</taxon>
        <taxon>Bacillati</taxon>
        <taxon>Actinomycetota</taxon>
        <taxon>Actinomycetes</taxon>
        <taxon>Kitasatosporales</taxon>
        <taxon>Streptomycetaceae</taxon>
        <taxon>Streptomyces</taxon>
    </lineage>
</organism>
<evidence type="ECO:0000256" key="5">
    <source>
        <dbReference type="ARBA" id="ARBA00023136"/>
    </source>
</evidence>